<keyword evidence="2" id="KW-0812">Transmembrane</keyword>
<evidence type="ECO:0000313" key="3">
    <source>
        <dbReference type="EMBL" id="NXI36998.1"/>
    </source>
</evidence>
<dbReference type="OrthoDB" id="9451284at2759"/>
<dbReference type="PANTHER" id="PTHR15384">
    <property type="entry name" value="PROTEIN EVI2B"/>
    <property type="match status" value="1"/>
</dbReference>
<feature type="transmembrane region" description="Helical" evidence="2">
    <location>
        <begin position="85"/>
        <end position="108"/>
    </location>
</feature>
<dbReference type="AlphaFoldDB" id="A0A7K9SMA5"/>
<feature type="compositionally biased region" description="Pro residues" evidence="1">
    <location>
        <begin position="226"/>
        <end position="236"/>
    </location>
</feature>
<feature type="non-terminal residue" evidence="3">
    <location>
        <position position="1"/>
    </location>
</feature>
<name>A0A7K9SMA5_9PICI</name>
<evidence type="ECO:0000256" key="2">
    <source>
        <dbReference type="SAM" id="Phobius"/>
    </source>
</evidence>
<organism evidence="3 4">
    <name type="scientific">Galbula dea</name>
    <dbReference type="NCBI Taxonomy" id="1109041"/>
    <lineage>
        <taxon>Eukaryota</taxon>
        <taxon>Metazoa</taxon>
        <taxon>Chordata</taxon>
        <taxon>Craniata</taxon>
        <taxon>Vertebrata</taxon>
        <taxon>Euteleostomi</taxon>
        <taxon>Archelosauria</taxon>
        <taxon>Archosauria</taxon>
        <taxon>Dinosauria</taxon>
        <taxon>Saurischia</taxon>
        <taxon>Theropoda</taxon>
        <taxon>Coelurosauria</taxon>
        <taxon>Aves</taxon>
        <taxon>Neognathae</taxon>
        <taxon>Neoaves</taxon>
        <taxon>Telluraves</taxon>
        <taxon>Coraciimorphae</taxon>
        <taxon>Piciformes</taxon>
        <taxon>Galbulidae</taxon>
        <taxon>Galbula</taxon>
    </lineage>
</organism>
<dbReference type="EMBL" id="VWZX01002114">
    <property type="protein sequence ID" value="NXI36998.1"/>
    <property type="molecule type" value="Genomic_DNA"/>
</dbReference>
<accession>A0A7K9SMA5</accession>
<proteinExistence type="predicted"/>
<feature type="compositionally biased region" description="Low complexity" evidence="1">
    <location>
        <begin position="247"/>
        <end position="256"/>
    </location>
</feature>
<feature type="compositionally biased region" description="Polar residues" evidence="1">
    <location>
        <begin position="174"/>
        <end position="183"/>
    </location>
</feature>
<sequence length="285" mass="30256">MASNQVILVLFYGEIWKSLSTAVSHNIPMNKRNAASSVRSPAEDKAPLYPLPASGLSAHKPGRALLVTTPAQLLTANAEPTDGSWIAALIIGIILVTMIMAIIVILLWTCCKRPVVADSNWAGRSPFADGDTPDVFMDPDQATKRSSVLFMLPWKLKQDPSLQQDPPASEKSSHCTTRNENNQLPPPAEGCSVASNSVSDTEAPPAPTSAAASSAHDSCPEQAASPGPPDLPPPPDWLTEPAEGDSSELSQHLESQSEAEEPLPPPPELLIPEVDEPLPQPTPPL</sequence>
<gene>
    <name evidence="3" type="primary">Evi2b</name>
    <name evidence="3" type="ORF">GALDEA_R15709</name>
</gene>
<keyword evidence="2" id="KW-1133">Transmembrane helix</keyword>
<protein>
    <submittedName>
        <fullName evidence="3">EVI2B protein</fullName>
    </submittedName>
</protein>
<feature type="non-terminal residue" evidence="3">
    <location>
        <position position="285"/>
    </location>
</feature>
<dbReference type="GO" id="GO:0045660">
    <property type="term" value="P:positive regulation of neutrophil differentiation"/>
    <property type="evidence" value="ECO:0007669"/>
    <property type="project" value="TreeGrafter"/>
</dbReference>
<feature type="region of interest" description="Disordered" evidence="1">
    <location>
        <begin position="159"/>
        <end position="285"/>
    </location>
</feature>
<dbReference type="GO" id="GO:2000035">
    <property type="term" value="P:regulation of stem cell division"/>
    <property type="evidence" value="ECO:0007669"/>
    <property type="project" value="TreeGrafter"/>
</dbReference>
<keyword evidence="4" id="KW-1185">Reference proteome</keyword>
<dbReference type="Proteomes" id="UP000566440">
    <property type="component" value="Unassembled WGS sequence"/>
</dbReference>
<comment type="caution">
    <text evidence="3">The sequence shown here is derived from an EMBL/GenBank/DDBJ whole genome shotgun (WGS) entry which is preliminary data.</text>
</comment>
<reference evidence="3 4" key="1">
    <citation type="submission" date="2019-09" db="EMBL/GenBank/DDBJ databases">
        <title>Bird 10,000 Genomes (B10K) Project - Family phase.</title>
        <authorList>
            <person name="Zhang G."/>
        </authorList>
    </citation>
    <scope>NUCLEOTIDE SEQUENCE [LARGE SCALE GENOMIC DNA]</scope>
    <source>
        <strain evidence="3">B10K-DU-001-62</strain>
        <tissue evidence="3">Muscle</tissue>
    </source>
</reference>
<evidence type="ECO:0000256" key="1">
    <source>
        <dbReference type="SAM" id="MobiDB-lite"/>
    </source>
</evidence>
<keyword evidence="2" id="KW-0472">Membrane</keyword>
<evidence type="ECO:0000313" key="4">
    <source>
        <dbReference type="Proteomes" id="UP000566440"/>
    </source>
</evidence>
<dbReference type="InterPro" id="IPR033239">
    <property type="entry name" value="EVI2B"/>
</dbReference>
<dbReference type="PANTHER" id="PTHR15384:SF0">
    <property type="entry name" value="PROTEIN EVI2B"/>
    <property type="match status" value="1"/>
</dbReference>